<dbReference type="InterPro" id="IPR016680">
    <property type="entry name" value="NDUFA8"/>
</dbReference>
<dbReference type="GO" id="GO:0006120">
    <property type="term" value="P:mitochondrial electron transport, NADH to ubiquinone"/>
    <property type="evidence" value="ECO:0007669"/>
    <property type="project" value="InterPro"/>
</dbReference>
<evidence type="ECO:0000256" key="2">
    <source>
        <dbReference type="ARBA" id="ARBA00010705"/>
    </source>
</evidence>
<name>A0A1B6FYM2_9HEMI</name>
<comment type="subcellular location">
    <subcellularLocation>
        <location evidence="9">Mitochondrion inner membrane</location>
    </subcellularLocation>
</comment>
<keyword evidence="5" id="KW-0677">Repeat</keyword>
<reference evidence="11" key="1">
    <citation type="submission" date="2015-11" db="EMBL/GenBank/DDBJ databases">
        <title>De novo transcriptome assembly of four potential Pierce s Disease insect vectors from Arizona vineyards.</title>
        <authorList>
            <person name="Tassone E.E."/>
        </authorList>
    </citation>
    <scope>NUCLEOTIDE SEQUENCE</scope>
</reference>
<dbReference type="AlphaFoldDB" id="A0A1B6FYM2"/>
<keyword evidence="7 9" id="KW-0496">Mitochondrion</keyword>
<keyword evidence="9" id="KW-0472">Membrane</keyword>
<dbReference type="PANTHER" id="PTHR13344:SF0">
    <property type="entry name" value="NADH DEHYDROGENASE [UBIQUINONE] 1 ALPHA SUBCOMPLEX SUBUNIT 8"/>
    <property type="match status" value="1"/>
</dbReference>
<dbReference type="PIRSF" id="PIRSF017016">
    <property type="entry name" value="NDUA8"/>
    <property type="match status" value="1"/>
</dbReference>
<keyword evidence="9" id="KW-0999">Mitochondrion inner membrane</keyword>
<comment type="function">
    <text evidence="1 9">Accessory subunit of the mitochondrial membrane respiratory chain NADH dehydrogenase (Complex I), that is believed not to be involved in catalysis. Complex I functions in the transfer of electrons from NADH to the respiratory chain. The immediate electron acceptor for the enzyme is believed to be ubiquinone.</text>
</comment>
<gene>
    <name evidence="11" type="ORF">g.12718</name>
</gene>
<organism evidence="11">
    <name type="scientific">Cuerna arida</name>
    <dbReference type="NCBI Taxonomy" id="1464854"/>
    <lineage>
        <taxon>Eukaryota</taxon>
        <taxon>Metazoa</taxon>
        <taxon>Ecdysozoa</taxon>
        <taxon>Arthropoda</taxon>
        <taxon>Hexapoda</taxon>
        <taxon>Insecta</taxon>
        <taxon>Pterygota</taxon>
        <taxon>Neoptera</taxon>
        <taxon>Paraneoptera</taxon>
        <taxon>Hemiptera</taxon>
        <taxon>Auchenorrhyncha</taxon>
        <taxon>Membracoidea</taxon>
        <taxon>Cicadellidae</taxon>
        <taxon>Cicadellinae</taxon>
        <taxon>Proconiini</taxon>
        <taxon>Cuerna</taxon>
    </lineage>
</organism>
<evidence type="ECO:0000256" key="7">
    <source>
        <dbReference type="ARBA" id="ARBA00023128"/>
    </source>
</evidence>
<evidence type="ECO:0000256" key="6">
    <source>
        <dbReference type="ARBA" id="ARBA00022982"/>
    </source>
</evidence>
<accession>A0A1B6FYM2</accession>
<evidence type="ECO:0000256" key="3">
    <source>
        <dbReference type="ARBA" id="ARBA00022448"/>
    </source>
</evidence>
<keyword evidence="4 9" id="KW-0679">Respiratory chain</keyword>
<protein>
    <recommendedName>
        <fullName evidence="9">NADH dehydrogenase [ubiquinone] 1 alpha subcomplex subunit 8</fullName>
    </recommendedName>
</protein>
<proteinExistence type="inferred from homology"/>
<evidence type="ECO:0000256" key="8">
    <source>
        <dbReference type="ARBA" id="ARBA00023157"/>
    </source>
</evidence>
<keyword evidence="6 9" id="KW-0249">Electron transport</keyword>
<keyword evidence="8" id="KW-1015">Disulfide bond</keyword>
<keyword evidence="3 9" id="KW-0813">Transport</keyword>
<dbReference type="GO" id="GO:0005743">
    <property type="term" value="C:mitochondrial inner membrane"/>
    <property type="evidence" value="ECO:0007669"/>
    <property type="project" value="UniProtKB-SubCell"/>
</dbReference>
<dbReference type="PROSITE" id="PS51808">
    <property type="entry name" value="CHCH"/>
    <property type="match status" value="1"/>
</dbReference>
<evidence type="ECO:0000313" key="11">
    <source>
        <dbReference type="EMBL" id="JAS55279.1"/>
    </source>
</evidence>
<evidence type="ECO:0000256" key="4">
    <source>
        <dbReference type="ARBA" id="ARBA00022660"/>
    </source>
</evidence>
<sequence length="174" mass="19999">MVITNKVNIPSDEELTVQEVNLSGVVLRAASFHLGKYCEDSNNEFMLCRRELNDPRKCLDEGKAVTNCSLEFFRKVKNSCFREFTDYYNCVDKSSPSYEFEPCRKTQKIFDQCMLDNLNLERPPYGYFCEVKIFDSARPKPEPPKKPIYSDFTPGLPGDAPKPPAKYGGRQIQN</sequence>
<evidence type="ECO:0000256" key="10">
    <source>
        <dbReference type="SAM" id="MobiDB-lite"/>
    </source>
</evidence>
<evidence type="ECO:0000256" key="1">
    <source>
        <dbReference type="ARBA" id="ARBA00003195"/>
    </source>
</evidence>
<dbReference type="PANTHER" id="PTHR13344">
    <property type="entry name" value="NADH-UBIQUINONE OXIDOREDUCTASE"/>
    <property type="match status" value="1"/>
</dbReference>
<comment type="similarity">
    <text evidence="2 9">Belongs to the complex I NDUFA8 subunit family.</text>
</comment>
<dbReference type="EMBL" id="GECZ01014490">
    <property type="protein sequence ID" value="JAS55279.1"/>
    <property type="molecule type" value="Transcribed_RNA"/>
</dbReference>
<feature type="region of interest" description="Disordered" evidence="10">
    <location>
        <begin position="137"/>
        <end position="174"/>
    </location>
</feature>
<evidence type="ECO:0000256" key="9">
    <source>
        <dbReference type="PIRNR" id="PIRNR017016"/>
    </source>
</evidence>
<evidence type="ECO:0000256" key="5">
    <source>
        <dbReference type="ARBA" id="ARBA00022737"/>
    </source>
</evidence>